<keyword evidence="5 7" id="KW-1133">Transmembrane helix</keyword>
<evidence type="ECO:0000313" key="10">
    <source>
        <dbReference type="Proteomes" id="UP000812077"/>
    </source>
</evidence>
<dbReference type="Pfam" id="PF00884">
    <property type="entry name" value="Sulfatase"/>
    <property type="match status" value="1"/>
</dbReference>
<dbReference type="InterPro" id="IPR040423">
    <property type="entry name" value="PEA_transferase"/>
</dbReference>
<keyword evidence="6 7" id="KW-0472">Membrane</keyword>
<dbReference type="InterPro" id="IPR058130">
    <property type="entry name" value="PEA_transf_C"/>
</dbReference>
<evidence type="ECO:0000256" key="2">
    <source>
        <dbReference type="ARBA" id="ARBA00022475"/>
    </source>
</evidence>
<accession>A0ABS6Y7T9</accession>
<feature type="domain" description="Sulfatase N-terminal" evidence="8">
    <location>
        <begin position="245"/>
        <end position="549"/>
    </location>
</feature>
<comment type="caution">
    <text evidence="9">The sequence shown here is derived from an EMBL/GenBank/DDBJ whole genome shotgun (WGS) entry which is preliminary data.</text>
</comment>
<feature type="transmembrane region" description="Helical" evidence="7">
    <location>
        <begin position="127"/>
        <end position="147"/>
    </location>
</feature>
<dbReference type="EMBL" id="JAHXCP010000026">
    <property type="protein sequence ID" value="MBW4755565.1"/>
    <property type="molecule type" value="Genomic_DNA"/>
</dbReference>
<evidence type="ECO:0000256" key="1">
    <source>
        <dbReference type="ARBA" id="ARBA00004651"/>
    </source>
</evidence>
<evidence type="ECO:0000256" key="7">
    <source>
        <dbReference type="SAM" id="Phobius"/>
    </source>
</evidence>
<dbReference type="InterPro" id="IPR000917">
    <property type="entry name" value="Sulfatase_N"/>
</dbReference>
<comment type="subcellular location">
    <subcellularLocation>
        <location evidence="1">Cell membrane</location>
        <topology evidence="1">Multi-pass membrane protein</topology>
    </subcellularLocation>
</comment>
<evidence type="ECO:0000256" key="4">
    <source>
        <dbReference type="ARBA" id="ARBA00022692"/>
    </source>
</evidence>
<evidence type="ECO:0000256" key="3">
    <source>
        <dbReference type="ARBA" id="ARBA00022679"/>
    </source>
</evidence>
<evidence type="ECO:0000259" key="8">
    <source>
        <dbReference type="Pfam" id="PF00884"/>
    </source>
</evidence>
<keyword evidence="4 7" id="KW-0812">Transmembrane</keyword>
<reference evidence="9 10" key="1">
    <citation type="submission" date="2021-07" db="EMBL/GenBank/DDBJ databases">
        <title>Genomic diversity and antimicrobial resistance of Prevotella spp. isolated from chronic lung disease airways.</title>
        <authorList>
            <person name="Webb K.A."/>
            <person name="Olagoke O.S."/>
            <person name="Baird T."/>
            <person name="Neill J."/>
            <person name="Pham A."/>
            <person name="Wells T.J."/>
            <person name="Ramsay K.A."/>
            <person name="Bell S.C."/>
            <person name="Sarovich D.S."/>
            <person name="Price E.P."/>
        </authorList>
    </citation>
    <scope>NUCLEOTIDE SEQUENCE [LARGE SCALE GENOMIC DNA]</scope>
    <source>
        <strain evidence="9 10">SCHI0027.S.6</strain>
    </source>
</reference>
<proteinExistence type="predicted"/>
<sequence>MKQINKTKMKRTFVTKMVKPIEENSLFFMFMLLVGAFTNVSHRNVFGYIELIADVYIICFLLSSCQRTIRQGLVIMLSCIIYVVAIIDTCCKTLFDTPITPTMLLLAQETTGREATEFFLQYLNLKLFFSAADIILFFALCHIVMAVKKMKFPTSYLKQPFVAFALMFTIFVGIALSIYDKVQLYTVKNLSGLEVAVTNGFAHLYHPVERIVYGLYSNHLIAKQVDGVIMANQQIKVDSCSFTSPTIVLVIGESANRHHSQLYGYPLPTTPYQLAMMNGKDSLAVFTNVVSPWNLTSKVFKQIFSLQSVDEKGDWSKYVLFPAVFKKAGYHVSFLSNQFPYGINYTPDWTNNLVGGFFLNHPQLNKQMFDYRNVTIHNYDEDLLNDYKGIISYKKPQLIIFHLLGQHFQYSLRCKSNMKKFGIKDYKRMDLIDKEKQTIADYDNATLYNDFVLNKIVEQFRNKDAIIVYLSDHGEDCYGKDVNMAGRLTEVEQINLKKYHEEFEIPFWIWCSPIYKQRHRKIFTETLMARSNKFMTDDLPHLLLYLAGIKIKNYFEERNVISPSFNSNRRRLVLKTIDYDKALYQ</sequence>
<feature type="transmembrane region" description="Helical" evidence="7">
    <location>
        <begin position="74"/>
        <end position="95"/>
    </location>
</feature>
<dbReference type="CDD" id="cd16017">
    <property type="entry name" value="LptA"/>
    <property type="match status" value="1"/>
</dbReference>
<feature type="transmembrane region" description="Helical" evidence="7">
    <location>
        <begin position="45"/>
        <end position="62"/>
    </location>
</feature>
<dbReference type="PANTHER" id="PTHR30443:SF2">
    <property type="entry name" value="PHOSPHOETHANOLAMINE TRANSFERASE EPTC"/>
    <property type="match status" value="1"/>
</dbReference>
<feature type="transmembrane region" description="Helical" evidence="7">
    <location>
        <begin position="159"/>
        <end position="179"/>
    </location>
</feature>
<feature type="transmembrane region" description="Helical" evidence="7">
    <location>
        <begin position="21"/>
        <end position="39"/>
    </location>
</feature>
<evidence type="ECO:0000313" key="9">
    <source>
        <dbReference type="EMBL" id="MBW4755565.1"/>
    </source>
</evidence>
<dbReference type="PANTHER" id="PTHR30443">
    <property type="entry name" value="INNER MEMBRANE PROTEIN"/>
    <property type="match status" value="1"/>
</dbReference>
<evidence type="ECO:0000256" key="5">
    <source>
        <dbReference type="ARBA" id="ARBA00022989"/>
    </source>
</evidence>
<keyword evidence="3 9" id="KW-0808">Transferase</keyword>
<evidence type="ECO:0000256" key="6">
    <source>
        <dbReference type="ARBA" id="ARBA00023136"/>
    </source>
</evidence>
<dbReference type="GO" id="GO:0016740">
    <property type="term" value="F:transferase activity"/>
    <property type="evidence" value="ECO:0007669"/>
    <property type="project" value="UniProtKB-KW"/>
</dbReference>
<name>A0ABS6Y7T9_9BACT</name>
<keyword evidence="2" id="KW-1003">Cell membrane</keyword>
<gene>
    <name evidence="9" type="ORF">KZO77_11110</name>
</gene>
<keyword evidence="10" id="KW-1185">Reference proteome</keyword>
<dbReference type="Proteomes" id="UP000812077">
    <property type="component" value="Unassembled WGS sequence"/>
</dbReference>
<protein>
    <submittedName>
        <fullName evidence="9">Phosphoethanolamine transferase</fullName>
    </submittedName>
</protein>
<organism evidence="9 10">
    <name type="scientific">Prevotella melaninogenica</name>
    <dbReference type="NCBI Taxonomy" id="28132"/>
    <lineage>
        <taxon>Bacteria</taxon>
        <taxon>Pseudomonadati</taxon>
        <taxon>Bacteroidota</taxon>
        <taxon>Bacteroidia</taxon>
        <taxon>Bacteroidales</taxon>
        <taxon>Prevotellaceae</taxon>
        <taxon>Prevotella</taxon>
    </lineage>
</organism>